<reference evidence="1" key="1">
    <citation type="journal article" date="2023" name="Int. J. Syst. Evol. Microbiol.">
        <title>&lt;i&gt;Holtiella tumoricola&lt;/i&gt; gen. nov. sp. nov., isolated from a human clinical sample.</title>
        <authorList>
            <person name="Allen-Vercoe E."/>
            <person name="Daigneault M.C."/>
            <person name="Vancuren S.J."/>
            <person name="Cochrane K."/>
            <person name="O'Neal L.L."/>
            <person name="Sankaranarayanan K."/>
            <person name="Lawson P.A."/>
        </authorList>
    </citation>
    <scope>NUCLEOTIDE SEQUENCE</scope>
    <source>
        <strain evidence="1">CC70A</strain>
    </source>
</reference>
<evidence type="ECO:0000313" key="1">
    <source>
        <dbReference type="EMBL" id="MDA3731558.1"/>
    </source>
</evidence>
<comment type="caution">
    <text evidence="1">The sequence shown here is derived from an EMBL/GenBank/DDBJ whole genome shotgun (WGS) entry which is preliminary data.</text>
</comment>
<proteinExistence type="predicted"/>
<protein>
    <submittedName>
        <fullName evidence="1">Uncharacterized protein</fullName>
    </submittedName>
</protein>
<dbReference type="AlphaFoldDB" id="A0AA42DMC1"/>
<organism evidence="1 2">
    <name type="scientific">Holtiella tumoricola</name>
    <dbReference type="NCBI Taxonomy" id="3018743"/>
    <lineage>
        <taxon>Bacteria</taxon>
        <taxon>Bacillati</taxon>
        <taxon>Bacillota</taxon>
        <taxon>Clostridia</taxon>
        <taxon>Lachnospirales</taxon>
        <taxon>Cellulosilyticaceae</taxon>
        <taxon>Holtiella</taxon>
    </lineage>
</organism>
<keyword evidence="2" id="KW-1185">Reference proteome</keyword>
<sequence>MKMDYKKLTEDLIKTKEAAKEAVRGEDGGTANLDSMTIALPGAREEKVIQAVKDAGLYTRGRRQWIGTRYFISIPVAAQGNDRCRQVEAMCKVMREAGYDVLMYEQAD</sequence>
<gene>
    <name evidence="1" type="ORF">PBV87_08735</name>
</gene>
<name>A0AA42DMC1_9FIRM</name>
<evidence type="ECO:0000313" key="2">
    <source>
        <dbReference type="Proteomes" id="UP001169242"/>
    </source>
</evidence>
<dbReference type="RefSeq" id="WP_271011925.1">
    <property type="nucleotide sequence ID" value="NZ_JAQIFT010000039.1"/>
</dbReference>
<accession>A0AA42DMC1</accession>
<dbReference type="EMBL" id="JAQIFT010000039">
    <property type="protein sequence ID" value="MDA3731558.1"/>
    <property type="molecule type" value="Genomic_DNA"/>
</dbReference>
<dbReference type="Proteomes" id="UP001169242">
    <property type="component" value="Unassembled WGS sequence"/>
</dbReference>